<evidence type="ECO:0000256" key="1">
    <source>
        <dbReference type="ARBA" id="ARBA00004533"/>
    </source>
</evidence>
<dbReference type="PROSITE" id="PS50893">
    <property type="entry name" value="ABC_TRANSPORTER_2"/>
    <property type="match status" value="2"/>
</dbReference>
<reference evidence="9 10" key="1">
    <citation type="submission" date="2016-10" db="EMBL/GenBank/DDBJ databases">
        <title>The Draft Genome Sequence of the Potato Rhizosphere Bacteria Ochrobactrum sp. IPA7.2.</title>
        <authorList>
            <person name="Gogoleva N.E."/>
            <person name="Khlopko Y.A."/>
            <person name="Burygin G.L."/>
            <person name="Plotnikov A.O."/>
        </authorList>
    </citation>
    <scope>NUCLEOTIDE SEQUENCE [LARGE SCALE GENOMIC DNA]</scope>
    <source>
        <strain evidence="9 10">IPA7.2</strain>
    </source>
</reference>
<name>A0A1J6HQN1_9HYPH</name>
<dbReference type="InterPro" id="IPR017871">
    <property type="entry name" value="ABC_transporter-like_CS"/>
</dbReference>
<dbReference type="PANTHER" id="PTHR43790:SF9">
    <property type="entry name" value="GALACTOFURANOSE TRANSPORTER ATP-BINDING PROTEIN YTFR"/>
    <property type="match status" value="1"/>
</dbReference>
<dbReference type="CDD" id="cd03215">
    <property type="entry name" value="ABC_Carb_Monos_II"/>
    <property type="match status" value="1"/>
</dbReference>
<dbReference type="SMART" id="SM00382">
    <property type="entry name" value="AAA"/>
    <property type="match status" value="2"/>
</dbReference>
<dbReference type="InterPro" id="IPR027417">
    <property type="entry name" value="P-loop_NTPase"/>
</dbReference>
<dbReference type="RefSeq" id="WP_071634316.1">
    <property type="nucleotide sequence ID" value="NZ_MOEC01000050.1"/>
</dbReference>
<feature type="domain" description="ABC transporter" evidence="8">
    <location>
        <begin position="248"/>
        <end position="492"/>
    </location>
</feature>
<dbReference type="CDD" id="cd03216">
    <property type="entry name" value="ABC_Carb_Monos_I"/>
    <property type="match status" value="1"/>
</dbReference>
<comment type="similarity">
    <text evidence="2">Belongs to the ABC transporter superfamily.</text>
</comment>
<keyword evidence="3" id="KW-0813">Transport</keyword>
<keyword evidence="5" id="KW-0677">Repeat</keyword>
<dbReference type="GO" id="GO:0016887">
    <property type="term" value="F:ATP hydrolysis activity"/>
    <property type="evidence" value="ECO:0007669"/>
    <property type="project" value="InterPro"/>
</dbReference>
<evidence type="ECO:0000259" key="8">
    <source>
        <dbReference type="PROSITE" id="PS50893"/>
    </source>
</evidence>
<dbReference type="Pfam" id="PF00005">
    <property type="entry name" value="ABC_tran"/>
    <property type="match status" value="2"/>
</dbReference>
<evidence type="ECO:0000313" key="9">
    <source>
        <dbReference type="EMBL" id="OIS90487.1"/>
    </source>
</evidence>
<dbReference type="Proteomes" id="UP000182985">
    <property type="component" value="Unassembled WGS sequence"/>
</dbReference>
<dbReference type="PANTHER" id="PTHR43790">
    <property type="entry name" value="CARBOHYDRATE TRANSPORT ATP-BINDING PROTEIN MG119-RELATED"/>
    <property type="match status" value="1"/>
</dbReference>
<dbReference type="Gene3D" id="3.40.50.300">
    <property type="entry name" value="P-loop containing nucleotide triphosphate hydrolases"/>
    <property type="match status" value="2"/>
</dbReference>
<evidence type="ECO:0000256" key="3">
    <source>
        <dbReference type="ARBA" id="ARBA00022448"/>
    </source>
</evidence>
<dbReference type="GO" id="GO:0005886">
    <property type="term" value="C:plasma membrane"/>
    <property type="evidence" value="ECO:0007669"/>
    <property type="project" value="UniProtKB-SubCell"/>
</dbReference>
<evidence type="ECO:0000313" key="10">
    <source>
        <dbReference type="Proteomes" id="UP000182985"/>
    </source>
</evidence>
<evidence type="ECO:0000256" key="6">
    <source>
        <dbReference type="ARBA" id="ARBA00022741"/>
    </source>
</evidence>
<evidence type="ECO:0000256" key="5">
    <source>
        <dbReference type="ARBA" id="ARBA00022737"/>
    </source>
</evidence>
<evidence type="ECO:0000256" key="7">
    <source>
        <dbReference type="ARBA" id="ARBA00022840"/>
    </source>
</evidence>
<comment type="caution">
    <text evidence="9">The sequence shown here is derived from an EMBL/GenBank/DDBJ whole genome shotgun (WGS) entry which is preliminary data.</text>
</comment>
<dbReference type="EMBL" id="MOEC01000050">
    <property type="protein sequence ID" value="OIS90487.1"/>
    <property type="molecule type" value="Genomic_DNA"/>
</dbReference>
<keyword evidence="4" id="KW-0762">Sugar transport</keyword>
<gene>
    <name evidence="9" type="ORF">BLA27_26570</name>
</gene>
<protein>
    <submittedName>
        <fullName evidence="9">ABC transporter</fullName>
    </submittedName>
</protein>
<organism evidence="9 10">
    <name type="scientific">Brucella cytisi</name>
    <dbReference type="NCBI Taxonomy" id="407152"/>
    <lineage>
        <taxon>Bacteria</taxon>
        <taxon>Pseudomonadati</taxon>
        <taxon>Pseudomonadota</taxon>
        <taxon>Alphaproteobacteria</taxon>
        <taxon>Hyphomicrobiales</taxon>
        <taxon>Brucellaceae</taxon>
        <taxon>Brucella/Ochrobactrum group</taxon>
        <taxon>Brucella</taxon>
    </lineage>
</organism>
<dbReference type="InterPro" id="IPR050107">
    <property type="entry name" value="ABC_carbohydrate_import_ATPase"/>
</dbReference>
<proteinExistence type="inferred from homology"/>
<sequence length="492" mass="52456">MRVRGVAKSFSGNKVLHAVDLDLRAGEIVGLLGENGAGKSTLMHILSGGLAADAGSIEIDGTAITYRNVADGIKAGVSFVHQELSVVGALSVAENLHLGSMPKNAFGFVDFAEMADKARHILASVGAGHIDPKRLASGLRAGEQQLVEIAKAAARDPRLLILDEPTSSLTPHEVESFCDYVKAARAQGAAIVFITHRLEEALSLCDRMVVLRNGAIVSERRPADTSREQLIADMTGKPALFARRNHAVSHDTTALSLKNVSDGTLIRSLDLEVSEGEVLGLFGLVGAGRTELIELIHGARRLAGGEIHMFGMPLVVSDPSQAVKKGIALVPEGRKIAGILPQHSVLDNAAISSLRLYARGPVSDRKADAERLARYRKMLGIRMESDSQPISTLSGGNQQKVIFARALMSQPRLLLLDEPTHGVDVGAKAEIYEIIMQQVTDGLTAIVASSEIPEILALCDRVAVLSKGQLVGILNRNEMTESNILTMAFDAH</sequence>
<evidence type="ECO:0000256" key="4">
    <source>
        <dbReference type="ARBA" id="ARBA00022597"/>
    </source>
</evidence>
<keyword evidence="6" id="KW-0547">Nucleotide-binding</keyword>
<dbReference type="GO" id="GO:0005524">
    <property type="term" value="F:ATP binding"/>
    <property type="evidence" value="ECO:0007669"/>
    <property type="project" value="UniProtKB-KW"/>
</dbReference>
<dbReference type="AlphaFoldDB" id="A0A1J6HQN1"/>
<dbReference type="PROSITE" id="PS00211">
    <property type="entry name" value="ABC_TRANSPORTER_1"/>
    <property type="match status" value="1"/>
</dbReference>
<comment type="subcellular location">
    <subcellularLocation>
        <location evidence="1">Cell inner membrane</location>
    </subcellularLocation>
</comment>
<keyword evidence="10" id="KW-1185">Reference proteome</keyword>
<dbReference type="InterPro" id="IPR003593">
    <property type="entry name" value="AAA+_ATPase"/>
</dbReference>
<feature type="domain" description="ABC transporter" evidence="8">
    <location>
        <begin position="1"/>
        <end position="238"/>
    </location>
</feature>
<accession>A0A1J6HQN1</accession>
<dbReference type="InterPro" id="IPR003439">
    <property type="entry name" value="ABC_transporter-like_ATP-bd"/>
</dbReference>
<keyword evidence="7" id="KW-0067">ATP-binding</keyword>
<dbReference type="SUPFAM" id="SSF52540">
    <property type="entry name" value="P-loop containing nucleoside triphosphate hydrolases"/>
    <property type="match status" value="2"/>
</dbReference>
<evidence type="ECO:0000256" key="2">
    <source>
        <dbReference type="ARBA" id="ARBA00005417"/>
    </source>
</evidence>